<keyword evidence="14 23" id="KW-0456">Lyase</keyword>
<dbReference type="SUPFAM" id="SSF55021">
    <property type="entry name" value="ACT-like"/>
    <property type="match status" value="1"/>
</dbReference>
<evidence type="ECO:0000256" key="17">
    <source>
        <dbReference type="ARBA" id="ARBA00031520"/>
    </source>
</evidence>
<dbReference type="Gene3D" id="3.40.190.10">
    <property type="entry name" value="Periplasmic binding protein-like II"/>
    <property type="match status" value="2"/>
</dbReference>
<evidence type="ECO:0000259" key="20">
    <source>
        <dbReference type="PROSITE" id="PS51168"/>
    </source>
</evidence>
<dbReference type="SUPFAM" id="SSF48600">
    <property type="entry name" value="Chorismate mutase II"/>
    <property type="match status" value="1"/>
</dbReference>
<dbReference type="InterPro" id="IPR002912">
    <property type="entry name" value="ACT_dom"/>
</dbReference>
<evidence type="ECO:0000256" key="11">
    <source>
        <dbReference type="ARBA" id="ARBA00023141"/>
    </source>
</evidence>
<comment type="pathway">
    <text evidence="5">Metabolic intermediate biosynthesis; prephenate biosynthesis; prephenate from chorismate: step 1/1.</text>
</comment>
<keyword evidence="11" id="KW-0057">Aromatic amino acid biosynthesis</keyword>
<dbReference type="PROSITE" id="PS51171">
    <property type="entry name" value="PREPHENATE_DEHYDR_3"/>
    <property type="match status" value="1"/>
</dbReference>
<dbReference type="PANTHER" id="PTHR21022">
    <property type="entry name" value="PREPHENATE DEHYDRATASE P PROTEIN"/>
    <property type="match status" value="1"/>
</dbReference>
<feature type="domain" description="ACT" evidence="22">
    <location>
        <begin position="286"/>
        <end position="363"/>
    </location>
</feature>
<comment type="catalytic activity">
    <reaction evidence="18">
        <text>prephenate + H(+) = 3-phenylpyruvate + CO2 + H2O</text>
        <dbReference type="Rhea" id="RHEA:21648"/>
        <dbReference type="ChEBI" id="CHEBI:15377"/>
        <dbReference type="ChEBI" id="CHEBI:15378"/>
        <dbReference type="ChEBI" id="CHEBI:16526"/>
        <dbReference type="ChEBI" id="CHEBI:18005"/>
        <dbReference type="ChEBI" id="CHEBI:29934"/>
        <dbReference type="EC" id="4.2.1.51"/>
    </reaction>
</comment>
<evidence type="ECO:0000256" key="10">
    <source>
        <dbReference type="ARBA" id="ARBA00022605"/>
    </source>
</evidence>
<evidence type="ECO:0000256" key="18">
    <source>
        <dbReference type="ARBA" id="ARBA00047848"/>
    </source>
</evidence>
<keyword evidence="24" id="KW-1185">Reference proteome</keyword>
<dbReference type="InterPro" id="IPR018528">
    <property type="entry name" value="Preph_deHydtase_CS"/>
</dbReference>
<dbReference type="SMART" id="SM00830">
    <property type="entry name" value="CM_2"/>
    <property type="match status" value="1"/>
</dbReference>
<evidence type="ECO:0000313" key="24">
    <source>
        <dbReference type="Proteomes" id="UP000031838"/>
    </source>
</evidence>
<dbReference type="Proteomes" id="UP000031838">
    <property type="component" value="Chromosome 1"/>
</dbReference>
<keyword evidence="13" id="KW-0413">Isomerase</keyword>
<dbReference type="NCBIfam" id="NF008865">
    <property type="entry name" value="PRK11898.1"/>
    <property type="match status" value="1"/>
</dbReference>
<evidence type="ECO:0000256" key="8">
    <source>
        <dbReference type="ARBA" id="ARBA00014401"/>
    </source>
</evidence>
<comment type="pathway">
    <text evidence="4">Amino-acid biosynthesis; L-phenylalanine biosynthesis; phenylpyruvate from prephenate: step 1/1.</text>
</comment>
<dbReference type="GO" id="GO:0046417">
    <property type="term" value="P:chorismate metabolic process"/>
    <property type="evidence" value="ECO:0007669"/>
    <property type="project" value="InterPro"/>
</dbReference>
<evidence type="ECO:0000256" key="12">
    <source>
        <dbReference type="ARBA" id="ARBA00023222"/>
    </source>
</evidence>
<proteinExistence type="predicted"/>
<dbReference type="FunFam" id="3.40.190.10:FF:000034">
    <property type="entry name" value="Chorismate mutase/prephenate dehydratase"/>
    <property type="match status" value="1"/>
</dbReference>
<dbReference type="SUPFAM" id="SSF53850">
    <property type="entry name" value="Periplasmic binding protein-like II"/>
    <property type="match status" value="1"/>
</dbReference>
<evidence type="ECO:0000256" key="14">
    <source>
        <dbReference type="ARBA" id="ARBA00023239"/>
    </source>
</evidence>
<evidence type="ECO:0000256" key="15">
    <source>
        <dbReference type="ARBA" id="ARBA00023268"/>
    </source>
</evidence>
<evidence type="ECO:0000256" key="19">
    <source>
        <dbReference type="PIRSR" id="PIRSR001500-2"/>
    </source>
</evidence>
<comment type="catalytic activity">
    <reaction evidence="1">
        <text>chorismate = prephenate</text>
        <dbReference type="Rhea" id="RHEA:13897"/>
        <dbReference type="ChEBI" id="CHEBI:29748"/>
        <dbReference type="ChEBI" id="CHEBI:29934"/>
        <dbReference type="EC" id="5.4.99.5"/>
    </reaction>
</comment>
<dbReference type="PROSITE" id="PS00857">
    <property type="entry name" value="PREPHENATE_DEHYDR_1"/>
    <property type="match status" value="1"/>
</dbReference>
<protein>
    <recommendedName>
        <fullName evidence="8">Bifunctional chorismate mutase/prephenate dehydratase</fullName>
        <ecNumber evidence="7">4.2.1.51</ecNumber>
        <ecNumber evidence="6">5.4.99.5</ecNumber>
    </recommendedName>
    <alternativeName>
        <fullName evidence="17">Chorismate mutase-prephenate dehydratase</fullName>
    </alternativeName>
    <alternativeName>
        <fullName evidence="16">p-protein</fullName>
    </alternativeName>
</protein>
<keyword evidence="10" id="KW-0028">Amino-acid biosynthesis</keyword>
<dbReference type="InterPro" id="IPR036263">
    <property type="entry name" value="Chorismate_II_sf"/>
</dbReference>
<dbReference type="PROSITE" id="PS51671">
    <property type="entry name" value="ACT"/>
    <property type="match status" value="1"/>
</dbReference>
<evidence type="ECO:0000256" key="2">
    <source>
        <dbReference type="ARBA" id="ARBA00002364"/>
    </source>
</evidence>
<dbReference type="PROSITE" id="PS51168">
    <property type="entry name" value="CHORISMATE_MUT_2"/>
    <property type="match status" value="1"/>
</dbReference>
<dbReference type="HOGENOM" id="CLU_035008_0_1_4"/>
<dbReference type="InterPro" id="IPR036979">
    <property type="entry name" value="CM_dom_sf"/>
</dbReference>
<dbReference type="Pfam" id="PF00800">
    <property type="entry name" value="PDT"/>
    <property type="match status" value="1"/>
</dbReference>
<dbReference type="Gene3D" id="1.20.59.10">
    <property type="entry name" value="Chorismate mutase"/>
    <property type="match status" value="1"/>
</dbReference>
<dbReference type="CDD" id="cd04905">
    <property type="entry name" value="ACT_CM-PDT"/>
    <property type="match status" value="1"/>
</dbReference>
<accession>A0A0B6RZF6</accession>
<dbReference type="EC" id="4.2.1.51" evidence="7"/>
<keyword evidence="9" id="KW-0963">Cytoplasm</keyword>
<dbReference type="PIRSF" id="PIRSF001500">
    <property type="entry name" value="Chor_mut_pdt_Ppr"/>
    <property type="match status" value="1"/>
</dbReference>
<evidence type="ECO:0000256" key="5">
    <source>
        <dbReference type="ARBA" id="ARBA00004817"/>
    </source>
</evidence>
<dbReference type="EMBL" id="CP002580">
    <property type="protein sequence ID" value="AJK45336.1"/>
    <property type="molecule type" value="Genomic_DNA"/>
</dbReference>
<dbReference type="InterPro" id="IPR002701">
    <property type="entry name" value="CM_II_prokaryot"/>
</dbReference>
<comment type="subcellular location">
    <subcellularLocation>
        <location evidence="3">Cytoplasm</location>
    </subcellularLocation>
</comment>
<evidence type="ECO:0000256" key="4">
    <source>
        <dbReference type="ARBA" id="ARBA00004741"/>
    </source>
</evidence>
<dbReference type="GO" id="GO:0004664">
    <property type="term" value="F:prephenate dehydratase activity"/>
    <property type="evidence" value="ECO:0007669"/>
    <property type="project" value="UniProtKB-EC"/>
</dbReference>
<evidence type="ECO:0000259" key="22">
    <source>
        <dbReference type="PROSITE" id="PS51671"/>
    </source>
</evidence>
<dbReference type="GO" id="GO:0005737">
    <property type="term" value="C:cytoplasm"/>
    <property type="evidence" value="ECO:0007669"/>
    <property type="project" value="UniProtKB-SubCell"/>
</dbReference>
<dbReference type="InterPro" id="IPR001086">
    <property type="entry name" value="Preph_deHydtase"/>
</dbReference>
<organism evidence="23 24">
    <name type="scientific">Burkholderia plantarii</name>
    <dbReference type="NCBI Taxonomy" id="41899"/>
    <lineage>
        <taxon>Bacteria</taxon>
        <taxon>Pseudomonadati</taxon>
        <taxon>Pseudomonadota</taxon>
        <taxon>Betaproteobacteria</taxon>
        <taxon>Burkholderiales</taxon>
        <taxon>Burkholderiaceae</taxon>
        <taxon>Burkholderia</taxon>
    </lineage>
</organism>
<dbReference type="OrthoDB" id="9802281at2"/>
<dbReference type="KEGG" id="bgp:BGL_1c08020"/>
<evidence type="ECO:0000256" key="16">
    <source>
        <dbReference type="ARBA" id="ARBA00031175"/>
    </source>
</evidence>
<dbReference type="PANTHER" id="PTHR21022:SF19">
    <property type="entry name" value="PREPHENATE DEHYDRATASE-RELATED"/>
    <property type="match status" value="1"/>
</dbReference>
<feature type="site" description="Essential for prephenate dehydratase activity" evidence="19">
    <location>
        <position position="267"/>
    </location>
</feature>
<dbReference type="UniPathway" id="UPA00121">
    <property type="reaction ID" value="UER00345"/>
</dbReference>
<feature type="domain" description="Prephenate dehydratase" evidence="21">
    <location>
        <begin position="99"/>
        <end position="274"/>
    </location>
</feature>
<evidence type="ECO:0000256" key="7">
    <source>
        <dbReference type="ARBA" id="ARBA00013147"/>
    </source>
</evidence>
<dbReference type="Gene3D" id="3.30.70.260">
    <property type="match status" value="1"/>
</dbReference>
<name>A0A0B6RZF6_BURPL</name>
<reference evidence="24" key="1">
    <citation type="submission" date="2011-03" db="EMBL/GenBank/DDBJ databases">
        <authorList>
            <person name="Voget S."/>
            <person name="Streit W.R."/>
            <person name="Jaeger K.E."/>
            <person name="Daniel R."/>
        </authorList>
    </citation>
    <scope>NUCLEOTIDE SEQUENCE [LARGE SCALE GENOMIC DNA]</scope>
    <source>
        <strain evidence="24">PG1</strain>
    </source>
</reference>
<dbReference type="InterPro" id="IPR045865">
    <property type="entry name" value="ACT-like_dom_sf"/>
</dbReference>
<keyword evidence="12" id="KW-0584">Phenylalanine biosynthesis</keyword>
<evidence type="ECO:0000259" key="21">
    <source>
        <dbReference type="PROSITE" id="PS51171"/>
    </source>
</evidence>
<evidence type="ECO:0000256" key="3">
    <source>
        <dbReference type="ARBA" id="ARBA00004496"/>
    </source>
</evidence>
<comment type="function">
    <text evidence="2">Catalyzes the Claisen rearrangement of chorismate to prephenate and the decarboxylation/dehydration of prephenate to phenylpyruvate.</text>
</comment>
<evidence type="ECO:0000256" key="1">
    <source>
        <dbReference type="ARBA" id="ARBA00000824"/>
    </source>
</evidence>
<evidence type="ECO:0000313" key="23">
    <source>
        <dbReference type="EMBL" id="AJK45336.1"/>
    </source>
</evidence>
<dbReference type="AlphaFoldDB" id="A0A0B6RZF6"/>
<dbReference type="GO" id="GO:0004106">
    <property type="term" value="F:chorismate mutase activity"/>
    <property type="evidence" value="ECO:0007669"/>
    <property type="project" value="UniProtKB-EC"/>
</dbReference>
<feature type="domain" description="Chorismate mutase" evidence="20">
    <location>
        <begin position="9"/>
        <end position="99"/>
    </location>
</feature>
<evidence type="ECO:0000256" key="13">
    <source>
        <dbReference type="ARBA" id="ARBA00023235"/>
    </source>
</evidence>
<gene>
    <name evidence="23" type="ORF">BGL_1c08020</name>
</gene>
<reference evidence="23 24" key="2">
    <citation type="journal article" date="2016" name="Appl. Microbiol. Biotechnol.">
        <title>Mutations improving production and secretion of extracellular lipase by Burkholderia glumae PG1.</title>
        <authorList>
            <person name="Knapp A."/>
            <person name="Voget S."/>
            <person name="Gao R."/>
            <person name="Zaburannyi N."/>
            <person name="Krysciak D."/>
            <person name="Breuer M."/>
            <person name="Hauer B."/>
            <person name="Streit W.R."/>
            <person name="Muller R."/>
            <person name="Daniel R."/>
            <person name="Jaeger K.E."/>
        </authorList>
    </citation>
    <scope>NUCLEOTIDE SEQUENCE [LARGE SCALE GENOMIC DNA]</scope>
    <source>
        <strain evidence="23 24">PG1</strain>
    </source>
</reference>
<dbReference type="InterPro" id="IPR008242">
    <property type="entry name" value="Chor_mutase/pphenate_deHydtase"/>
</dbReference>
<evidence type="ECO:0000256" key="9">
    <source>
        <dbReference type="ARBA" id="ARBA00022490"/>
    </source>
</evidence>
<evidence type="ECO:0000256" key="6">
    <source>
        <dbReference type="ARBA" id="ARBA00012404"/>
    </source>
</evidence>
<dbReference type="Pfam" id="PF01817">
    <property type="entry name" value="CM_2"/>
    <property type="match status" value="1"/>
</dbReference>
<dbReference type="CDD" id="cd13630">
    <property type="entry name" value="PBP2_PDT_1"/>
    <property type="match status" value="1"/>
</dbReference>
<dbReference type="Pfam" id="PF01842">
    <property type="entry name" value="ACT"/>
    <property type="match status" value="1"/>
</dbReference>
<keyword evidence="15" id="KW-0511">Multifunctional enzyme</keyword>
<dbReference type="GO" id="GO:0009094">
    <property type="term" value="P:L-phenylalanine biosynthetic process"/>
    <property type="evidence" value="ECO:0007669"/>
    <property type="project" value="UniProtKB-UniPathway"/>
</dbReference>
<dbReference type="EC" id="5.4.99.5" evidence="6"/>
<dbReference type="UniPathway" id="UPA00120">
    <property type="reaction ID" value="UER00203"/>
</dbReference>
<sequence length="385" mass="41255">MDVLSVSVADGGDHIDHWRDEIDRVDEQLVALINRRAGYSLAIGRVKARSGAATFQPERERQVVERLCSLNGGPLADGQVDAIWQAIMRASRELQTHGKIAFLGPAGTYSEDAVRAYFGEAAVPCPGASIDEVFARFVGGEVEFAVVPIENSTEGAVNRSVDLLLDTSAPIKGEVVIPVRHCLLSTGRSLSGVTRVFGHPQSLAQCRDWLERMLPGATRQEAPSNAEAARLAAAAPDSAAIAAAHAAAIYGLRVVAEDIQDHADNCTRFLVLGNAPTAATGFDRTTLAVYLDHQPGALADLLAPFGRRGVSVLWVDARPRRTKPWRYRFLLDVAGHRDDPQLAAALDELGTVAESCRVLGSYPRFDSAFVTVDALRPATTAGDLS</sequence>